<comment type="caution">
    <text evidence="2">The sequence shown here is derived from an EMBL/GenBank/DDBJ whole genome shotgun (WGS) entry which is preliminary data.</text>
</comment>
<evidence type="ECO:0000313" key="3">
    <source>
        <dbReference type="Proteomes" id="UP000198287"/>
    </source>
</evidence>
<keyword evidence="1" id="KW-1133">Transmembrane helix</keyword>
<keyword evidence="1" id="KW-0812">Transmembrane</keyword>
<protein>
    <submittedName>
        <fullName evidence="2">Uncharacterized protein</fullName>
    </submittedName>
</protein>
<name>A0A226D9I3_FOLCA</name>
<reference evidence="2 3" key="1">
    <citation type="submission" date="2015-12" db="EMBL/GenBank/DDBJ databases">
        <title>The genome of Folsomia candida.</title>
        <authorList>
            <person name="Faddeeva A."/>
            <person name="Derks M.F."/>
            <person name="Anvar Y."/>
            <person name="Smit S."/>
            <person name="Van Straalen N."/>
            <person name="Roelofs D."/>
        </authorList>
    </citation>
    <scope>NUCLEOTIDE SEQUENCE [LARGE SCALE GENOMIC DNA]</scope>
    <source>
        <strain evidence="2 3">VU population</strain>
        <tissue evidence="2">Whole body</tissue>
    </source>
</reference>
<dbReference type="EMBL" id="LNIX01000029">
    <property type="protein sequence ID" value="OXA41504.1"/>
    <property type="molecule type" value="Genomic_DNA"/>
</dbReference>
<evidence type="ECO:0000313" key="2">
    <source>
        <dbReference type="EMBL" id="OXA41504.1"/>
    </source>
</evidence>
<proteinExistence type="predicted"/>
<keyword evidence="3" id="KW-1185">Reference proteome</keyword>
<dbReference type="Proteomes" id="UP000198287">
    <property type="component" value="Unassembled WGS sequence"/>
</dbReference>
<feature type="transmembrane region" description="Helical" evidence="1">
    <location>
        <begin position="43"/>
        <end position="64"/>
    </location>
</feature>
<keyword evidence="1" id="KW-0472">Membrane</keyword>
<organism evidence="2 3">
    <name type="scientific">Folsomia candida</name>
    <name type="common">Springtail</name>
    <dbReference type="NCBI Taxonomy" id="158441"/>
    <lineage>
        <taxon>Eukaryota</taxon>
        <taxon>Metazoa</taxon>
        <taxon>Ecdysozoa</taxon>
        <taxon>Arthropoda</taxon>
        <taxon>Hexapoda</taxon>
        <taxon>Collembola</taxon>
        <taxon>Entomobryomorpha</taxon>
        <taxon>Isotomoidea</taxon>
        <taxon>Isotomidae</taxon>
        <taxon>Proisotominae</taxon>
        <taxon>Folsomia</taxon>
    </lineage>
</organism>
<gene>
    <name evidence="2" type="ORF">Fcan01_23743</name>
</gene>
<feature type="transmembrane region" description="Helical" evidence="1">
    <location>
        <begin position="70"/>
        <end position="92"/>
    </location>
</feature>
<accession>A0A226D9I3</accession>
<dbReference type="AlphaFoldDB" id="A0A226D9I3"/>
<sequence length="218" mass="22782">MSCEEERNIIQITELYQEAIDVLENILVKAKAAKTGTEIGRGAGIGLSITSAGALGLGLVSLFVPPLIPLAPVFGWVGFGVGVAGGGTIASSKIEKQILNKKFIGEWKVMENAIKKAAKRSEDSFLEIEKVVKNLEEKYSNKPVCHGVQGVVGVGGIAVSGAGFALPFLDDVTLGVIQVGKNIVPLAKVVVGGGSSWYWSGCNGRGRNSISEGRKESG</sequence>
<evidence type="ECO:0000256" key="1">
    <source>
        <dbReference type="SAM" id="Phobius"/>
    </source>
</evidence>